<sequence>MKNVRVGASKKTIVILSLLFLIIGGAGGYLLWRVNQQETVAPVESEAGGDGGQTISGDQTGECRENCYPEDPSCGTWEEVKAQLDSWNQKPFYRNPVGQQAAHKSQSNSTYSKESVFTIPTGVKGELVLYYASLDGIMHASFGLGGKDFLMNNLDSQGRQKRETGISVGGGETFYISSFVSNGFQEWAKKPGNRVCPPGNDNKYQSLGWVEPQGNVCGTGFWGPPQNGRCCRYAKPDVASEIAWAQNDDSRNTIVSKQCWADWLEWIGDYDFNDYFLIIAVRQQDPENPLLSVNKEVTQQCDSGNQSATLTYTVTVENYGSATGYIKKVVDKANPQFPNAPTNISPSNGSYSNGTLTWNFESENGGKGLAVEAGVKKVFTYKVKIPKEKFEILYNNSVTVTQHDGPDLSAEADITCHCDTPAPVLNITKKGDPKCEGDGTQTPIVEIAYTISVKNTQNAGQFKRIVDTLDGKVVSYAGVEVTGISSPGKYSNGKIIWEGPFNIGEGETKTFTYTVKIPTDKVPPKDQKERYINKAILVPMVGESKEAEAKVDIGCDRIAPASLTVEKKGDPECKDNNTDHLTVELSYTITIENKPGVDTGRVKKVEDVLDTKILYGEWIKNIQGPDGPNDGQFENGKIVWSYPKGKEIPAGGKLTYTYQVLIPTEHFKSGVIYKNTVWVTDGDDNIIRTDATVEPDCIELMPADLILRKTGVSKCVVDDPANPYAILEYEIKLQNNGEADGEIAKVVDTLDQNAATMSAPYDITPDGGVYDEATRTITWTFDPPLVLKGTADPDATPEDRVQIFTYKLKVNKENFGVYKNNVVVTKGDGTTLERGFEIYCTCMTCGDGNLDPGETCEAGDPEDASCPWSQCDQQTCQCIPPEKPPVQPRTGLFNNSKNIVIMGTALLLTGLGWRWISKTYLLVNGKLVQRKKMYEQKTKERRKKKFEEKVVKK</sequence>
<keyword evidence="2" id="KW-1133">Transmembrane helix</keyword>
<feature type="domain" description="Internalin Ig-like inter-repeat region" evidence="3">
    <location>
        <begin position="483"/>
        <end position="517"/>
    </location>
</feature>
<evidence type="ECO:0000256" key="1">
    <source>
        <dbReference type="SAM" id="MobiDB-lite"/>
    </source>
</evidence>
<feature type="region of interest" description="Disordered" evidence="1">
    <location>
        <begin position="43"/>
        <end position="62"/>
    </location>
</feature>
<feature type="transmembrane region" description="Helical" evidence="2">
    <location>
        <begin position="12"/>
        <end position="32"/>
    </location>
</feature>
<evidence type="ECO:0000313" key="4">
    <source>
        <dbReference type="EMBL" id="HHX99168.1"/>
    </source>
</evidence>
<keyword evidence="2" id="KW-0472">Membrane</keyword>
<dbReference type="EMBL" id="DUTP01000001">
    <property type="protein sequence ID" value="HHX99168.1"/>
    <property type="molecule type" value="Genomic_DNA"/>
</dbReference>
<dbReference type="Pfam" id="PF08191">
    <property type="entry name" value="LRR_adjacent"/>
    <property type="match status" value="3"/>
</dbReference>
<comment type="caution">
    <text evidence="4">The sequence shown here is derived from an EMBL/GenBank/DDBJ whole genome shotgun (WGS) entry which is preliminary data.</text>
</comment>
<proteinExistence type="predicted"/>
<dbReference type="Proteomes" id="UP000576550">
    <property type="component" value="Unassembled WGS sequence"/>
</dbReference>
<gene>
    <name evidence="4" type="ORF">GX533_00565</name>
</gene>
<evidence type="ECO:0000313" key="5">
    <source>
        <dbReference type="Proteomes" id="UP000576550"/>
    </source>
</evidence>
<feature type="domain" description="Internalin Ig-like inter-repeat region" evidence="3">
    <location>
        <begin position="340"/>
        <end position="363"/>
    </location>
</feature>
<evidence type="ECO:0000256" key="2">
    <source>
        <dbReference type="SAM" id="Phobius"/>
    </source>
</evidence>
<accession>A0A832R8P8</accession>
<keyword evidence="2" id="KW-0812">Transmembrane</keyword>
<organism evidence="4 5">
    <name type="scientific">Candidatus Dojkabacteria bacterium</name>
    <dbReference type="NCBI Taxonomy" id="2099670"/>
    <lineage>
        <taxon>Bacteria</taxon>
        <taxon>Candidatus Dojkabacteria</taxon>
    </lineage>
</organism>
<evidence type="ECO:0000259" key="3">
    <source>
        <dbReference type="Pfam" id="PF08191"/>
    </source>
</evidence>
<name>A0A832R8P8_9BACT</name>
<dbReference type="InterPro" id="IPR012569">
    <property type="entry name" value="Inl_IR"/>
</dbReference>
<feature type="domain" description="Internalin Ig-like inter-repeat region" evidence="3">
    <location>
        <begin position="629"/>
        <end position="665"/>
    </location>
</feature>
<protein>
    <recommendedName>
        <fullName evidence="3">Internalin Ig-like inter-repeat region domain-containing protein</fullName>
    </recommendedName>
</protein>
<dbReference type="AlphaFoldDB" id="A0A832R8P8"/>
<reference evidence="4 5" key="1">
    <citation type="journal article" date="2020" name="Biotechnol. Biofuels">
        <title>New insights from the biogas microbiome by comprehensive genome-resolved metagenomics of nearly 1600 species originating from multiple anaerobic digesters.</title>
        <authorList>
            <person name="Campanaro S."/>
            <person name="Treu L."/>
            <person name="Rodriguez-R L.M."/>
            <person name="Kovalovszki A."/>
            <person name="Ziels R.M."/>
            <person name="Maus I."/>
            <person name="Zhu X."/>
            <person name="Kougias P.G."/>
            <person name="Basile A."/>
            <person name="Luo G."/>
            <person name="Schluter A."/>
            <person name="Konstantinidis K.T."/>
            <person name="Angelidaki I."/>
        </authorList>
    </citation>
    <scope>NUCLEOTIDE SEQUENCE [LARGE SCALE GENOMIC DNA]</scope>
    <source>
        <strain evidence="4">AS05jafATM_89</strain>
    </source>
</reference>